<name>A0AAU9U190_EUPED</name>
<proteinExistence type="predicted"/>
<keyword evidence="1" id="KW-0812">Transmembrane</keyword>
<evidence type="ECO:0000313" key="2">
    <source>
        <dbReference type="EMBL" id="CAH2092442.1"/>
    </source>
</evidence>
<sequence length="93" mass="10631">MTVEVIIILMLMTSSAVIAEMLLCEFDQIKETCGHLLLTSADGDLDEMIYDTIEYVETRPPKYTIWRIFPIDITLVIGLLEISTSYVIIILQF</sequence>
<dbReference type="AlphaFoldDB" id="A0AAU9U190"/>
<reference evidence="2" key="1">
    <citation type="submission" date="2022-03" db="EMBL/GenBank/DDBJ databases">
        <authorList>
            <person name="Tunstrom K."/>
        </authorList>
    </citation>
    <scope>NUCLEOTIDE SEQUENCE</scope>
</reference>
<feature type="transmembrane region" description="Helical" evidence="1">
    <location>
        <begin position="6"/>
        <end position="24"/>
    </location>
</feature>
<keyword evidence="1" id="KW-1133">Transmembrane helix</keyword>
<dbReference type="Proteomes" id="UP001153954">
    <property type="component" value="Unassembled WGS sequence"/>
</dbReference>
<gene>
    <name evidence="2" type="ORF">EEDITHA_LOCUS8197</name>
</gene>
<dbReference type="EMBL" id="CAKOGL010000011">
    <property type="protein sequence ID" value="CAH2092442.1"/>
    <property type="molecule type" value="Genomic_DNA"/>
</dbReference>
<evidence type="ECO:0000313" key="3">
    <source>
        <dbReference type="Proteomes" id="UP001153954"/>
    </source>
</evidence>
<keyword evidence="1" id="KW-0472">Membrane</keyword>
<organism evidence="2 3">
    <name type="scientific">Euphydryas editha</name>
    <name type="common">Edith's checkerspot</name>
    <dbReference type="NCBI Taxonomy" id="104508"/>
    <lineage>
        <taxon>Eukaryota</taxon>
        <taxon>Metazoa</taxon>
        <taxon>Ecdysozoa</taxon>
        <taxon>Arthropoda</taxon>
        <taxon>Hexapoda</taxon>
        <taxon>Insecta</taxon>
        <taxon>Pterygota</taxon>
        <taxon>Neoptera</taxon>
        <taxon>Endopterygota</taxon>
        <taxon>Lepidoptera</taxon>
        <taxon>Glossata</taxon>
        <taxon>Ditrysia</taxon>
        <taxon>Papilionoidea</taxon>
        <taxon>Nymphalidae</taxon>
        <taxon>Nymphalinae</taxon>
        <taxon>Euphydryas</taxon>
    </lineage>
</organism>
<protein>
    <submittedName>
        <fullName evidence="2">Uncharacterized protein</fullName>
    </submittedName>
</protein>
<keyword evidence="3" id="KW-1185">Reference proteome</keyword>
<evidence type="ECO:0000256" key="1">
    <source>
        <dbReference type="SAM" id="Phobius"/>
    </source>
</evidence>
<comment type="caution">
    <text evidence="2">The sequence shown here is derived from an EMBL/GenBank/DDBJ whole genome shotgun (WGS) entry which is preliminary data.</text>
</comment>
<feature type="transmembrane region" description="Helical" evidence="1">
    <location>
        <begin position="69"/>
        <end position="91"/>
    </location>
</feature>
<accession>A0AAU9U190</accession>